<evidence type="ECO:0000256" key="1">
    <source>
        <dbReference type="PROSITE-ProRule" id="PRU00169"/>
    </source>
</evidence>
<feature type="domain" description="Response regulatory" evidence="2">
    <location>
        <begin position="1"/>
        <end position="46"/>
    </location>
</feature>
<gene>
    <name evidence="4" type="ORF">A2Z86_05100</name>
</gene>
<protein>
    <recommendedName>
        <fullName evidence="6">Two-component system response regulator</fullName>
    </recommendedName>
</protein>
<dbReference type="PROSITE" id="PS50110">
    <property type="entry name" value="RESPONSE_REGULATORY"/>
    <property type="match status" value="1"/>
</dbReference>
<feature type="domain" description="HD-GYP" evidence="3">
    <location>
        <begin position="73"/>
        <end position="284"/>
    </location>
</feature>
<name>A0A1F5Y9K3_9BACT</name>
<dbReference type="Gene3D" id="3.40.50.2300">
    <property type="match status" value="1"/>
</dbReference>
<reference evidence="4 5" key="1">
    <citation type="journal article" date="2016" name="Nat. Commun.">
        <title>Thousands of microbial genomes shed light on interconnected biogeochemical processes in an aquifer system.</title>
        <authorList>
            <person name="Anantharaman K."/>
            <person name="Brown C.T."/>
            <person name="Hug L.A."/>
            <person name="Sharon I."/>
            <person name="Castelle C.J."/>
            <person name="Probst A.J."/>
            <person name="Thomas B.C."/>
            <person name="Singh A."/>
            <person name="Wilkins M.J."/>
            <person name="Karaoz U."/>
            <person name="Brodie E.L."/>
            <person name="Williams K.H."/>
            <person name="Hubbard S.S."/>
            <person name="Banfield J.F."/>
        </authorList>
    </citation>
    <scope>NUCLEOTIDE SEQUENCE [LARGE SCALE GENOMIC DNA]</scope>
</reference>
<dbReference type="AlphaFoldDB" id="A0A1F5Y9K3"/>
<dbReference type="InterPro" id="IPR003607">
    <property type="entry name" value="HD/PDEase_dom"/>
</dbReference>
<feature type="non-terminal residue" evidence="4">
    <location>
        <position position="1"/>
    </location>
</feature>
<proteinExistence type="predicted"/>
<dbReference type="Gene3D" id="1.10.3210.10">
    <property type="entry name" value="Hypothetical protein af1432"/>
    <property type="match status" value="1"/>
</dbReference>
<organism evidence="4 5">
    <name type="scientific">Candidatus Glassbacteria bacterium GWA2_58_10</name>
    <dbReference type="NCBI Taxonomy" id="1817865"/>
    <lineage>
        <taxon>Bacteria</taxon>
        <taxon>Candidatus Glassiibacteriota</taxon>
    </lineage>
</organism>
<evidence type="ECO:0000313" key="4">
    <source>
        <dbReference type="EMBL" id="OGF96918.1"/>
    </source>
</evidence>
<dbReference type="EMBL" id="MFIV01000247">
    <property type="protein sequence ID" value="OGF96918.1"/>
    <property type="molecule type" value="Genomic_DNA"/>
</dbReference>
<dbReference type="InterPro" id="IPR037522">
    <property type="entry name" value="HD_GYP_dom"/>
</dbReference>
<dbReference type="SUPFAM" id="SSF52172">
    <property type="entry name" value="CheY-like"/>
    <property type="match status" value="1"/>
</dbReference>
<comment type="caution">
    <text evidence="4">The sequence shown here is derived from an EMBL/GenBank/DDBJ whole genome shotgun (WGS) entry which is preliminary data.</text>
</comment>
<sequence length="293" mass="33728">EDLAVIMMSGFAEVGSAVEAMKRGAFDFLQKPVEPEVLVTRVEKALEQRELRREYRRYVTDIEKRVVERTGELEAARKATIFGLARLAEYRDEETGFHLERMAAYGVTLARALRRLRLYRDILTDNFLVQLYESAPLHDIGKVGIPDAILRKPGKLTPQEFEVMKLHTVMGARSIEDIQARVKGQSFLELGQEVARSHHEHFDGRGYPDGLADHAIPLSARILTVADYYDALAFPRVYRPFSFPHEEVKQMIVERKGSQFDPDIVEGFLHCEKEIIAIRDRYSETENQVRNFF</sequence>
<evidence type="ECO:0000259" key="3">
    <source>
        <dbReference type="PROSITE" id="PS51832"/>
    </source>
</evidence>
<dbReference type="Proteomes" id="UP000176992">
    <property type="component" value="Unassembled WGS sequence"/>
</dbReference>
<comment type="caution">
    <text evidence="1">Lacks conserved residue(s) required for the propagation of feature annotation.</text>
</comment>
<dbReference type="SUPFAM" id="SSF109604">
    <property type="entry name" value="HD-domain/PDEase-like"/>
    <property type="match status" value="1"/>
</dbReference>
<dbReference type="InterPro" id="IPR052020">
    <property type="entry name" value="Cyclic_di-GMP/3'3'-cGAMP_PDE"/>
</dbReference>
<dbReference type="SMART" id="SM00471">
    <property type="entry name" value="HDc"/>
    <property type="match status" value="1"/>
</dbReference>
<evidence type="ECO:0000259" key="2">
    <source>
        <dbReference type="PROSITE" id="PS50110"/>
    </source>
</evidence>
<dbReference type="InterPro" id="IPR011006">
    <property type="entry name" value="CheY-like_superfamily"/>
</dbReference>
<dbReference type="PANTHER" id="PTHR45228">
    <property type="entry name" value="CYCLIC DI-GMP PHOSPHODIESTERASE TM_0186-RELATED"/>
    <property type="match status" value="1"/>
</dbReference>
<dbReference type="PROSITE" id="PS51832">
    <property type="entry name" value="HD_GYP"/>
    <property type="match status" value="1"/>
</dbReference>
<dbReference type="InterPro" id="IPR001789">
    <property type="entry name" value="Sig_transdc_resp-reg_receiver"/>
</dbReference>
<dbReference type="GO" id="GO:0000160">
    <property type="term" value="P:phosphorelay signal transduction system"/>
    <property type="evidence" value="ECO:0007669"/>
    <property type="project" value="InterPro"/>
</dbReference>
<dbReference type="Pfam" id="PF13487">
    <property type="entry name" value="HD_5"/>
    <property type="match status" value="1"/>
</dbReference>
<evidence type="ECO:0008006" key="6">
    <source>
        <dbReference type="Google" id="ProtNLM"/>
    </source>
</evidence>
<dbReference type="PANTHER" id="PTHR45228:SF5">
    <property type="entry name" value="CYCLIC DI-GMP PHOSPHODIESTERASE VC_1348-RELATED"/>
    <property type="match status" value="1"/>
</dbReference>
<dbReference type="CDD" id="cd00077">
    <property type="entry name" value="HDc"/>
    <property type="match status" value="1"/>
</dbReference>
<evidence type="ECO:0000313" key="5">
    <source>
        <dbReference type="Proteomes" id="UP000176992"/>
    </source>
</evidence>
<accession>A0A1F5Y9K3</accession>